<keyword evidence="1" id="KW-1185">Reference proteome</keyword>
<gene>
    <name evidence="2" type="primary">LOC104753864</name>
</gene>
<reference evidence="1" key="1">
    <citation type="journal article" date="2014" name="Nat. Commun.">
        <title>The emerging biofuel crop Camelina sativa retains a highly undifferentiated hexaploid genome structure.</title>
        <authorList>
            <person name="Kagale S."/>
            <person name="Koh C."/>
            <person name="Nixon J."/>
            <person name="Bollina V."/>
            <person name="Clarke W.E."/>
            <person name="Tuteja R."/>
            <person name="Spillane C."/>
            <person name="Robinson S.J."/>
            <person name="Links M.G."/>
            <person name="Clarke C."/>
            <person name="Higgins E.E."/>
            <person name="Huebert T."/>
            <person name="Sharpe A.G."/>
            <person name="Parkin I.A."/>
        </authorList>
    </citation>
    <scope>NUCLEOTIDE SEQUENCE [LARGE SCALE GENOMIC DNA]</scope>
    <source>
        <strain evidence="1">cv. DH55</strain>
    </source>
</reference>
<evidence type="ECO:0000313" key="1">
    <source>
        <dbReference type="Proteomes" id="UP000694864"/>
    </source>
</evidence>
<organism evidence="1 2">
    <name type="scientific">Camelina sativa</name>
    <name type="common">False flax</name>
    <name type="synonym">Myagrum sativum</name>
    <dbReference type="NCBI Taxonomy" id="90675"/>
    <lineage>
        <taxon>Eukaryota</taxon>
        <taxon>Viridiplantae</taxon>
        <taxon>Streptophyta</taxon>
        <taxon>Embryophyta</taxon>
        <taxon>Tracheophyta</taxon>
        <taxon>Spermatophyta</taxon>
        <taxon>Magnoliopsida</taxon>
        <taxon>eudicotyledons</taxon>
        <taxon>Gunneridae</taxon>
        <taxon>Pentapetalae</taxon>
        <taxon>rosids</taxon>
        <taxon>malvids</taxon>
        <taxon>Brassicales</taxon>
        <taxon>Brassicaceae</taxon>
        <taxon>Camelineae</taxon>
        <taxon>Camelina</taxon>
    </lineage>
</organism>
<proteinExistence type="predicted"/>
<dbReference type="GeneID" id="104753864"/>
<sequence length="143" mass="16770">MGSKDSSDKEMKWNIIFNSLVEILRKNEEKLRAQVKRQVSDAQSYNDKLSLMKKEIEDMNMMRRVEIANYDIFKERDRLSCESQLEHAQKELDYLRAWFDFLILSTHETSDSGGDADCKLLEDKLKKLKLEFEGGCEVPTLVQ</sequence>
<dbReference type="Proteomes" id="UP000694864">
    <property type="component" value="Chromosome 16"/>
</dbReference>
<name>A0ABM1R3G0_CAMSA</name>
<evidence type="ECO:0000313" key="2">
    <source>
        <dbReference type="RefSeq" id="XP_019093548.1"/>
    </source>
</evidence>
<dbReference type="RefSeq" id="XP_019093548.1">
    <property type="nucleotide sequence ID" value="XM_019238003.1"/>
</dbReference>
<accession>A0ABM1R3G0</accession>
<reference evidence="2" key="2">
    <citation type="submission" date="2025-08" db="UniProtKB">
        <authorList>
            <consortium name="RefSeq"/>
        </authorList>
    </citation>
    <scope>IDENTIFICATION</scope>
    <source>
        <tissue evidence="2">Leaf</tissue>
    </source>
</reference>
<protein>
    <submittedName>
        <fullName evidence="2">Uncharacterized protein LOC104753864 isoform X2</fullName>
    </submittedName>
</protein>